<dbReference type="EMBL" id="CP054955">
    <property type="protein sequence ID" value="QOK64594.1"/>
    <property type="molecule type" value="Genomic_DNA"/>
</dbReference>
<dbReference type="Gene3D" id="3.50.50.60">
    <property type="entry name" value="FAD/NAD(P)-binding domain"/>
    <property type="match status" value="1"/>
</dbReference>
<organism evidence="1 2">
    <name type="scientific">Brucella suis bv. 4</name>
    <dbReference type="NCBI Taxonomy" id="1567501"/>
    <lineage>
        <taxon>Bacteria</taxon>
        <taxon>Pseudomonadati</taxon>
        <taxon>Pseudomonadota</taxon>
        <taxon>Alphaproteobacteria</taxon>
        <taxon>Hyphomicrobiales</taxon>
        <taxon>Brucellaceae</taxon>
        <taxon>Brucella/Ochrobactrum group</taxon>
        <taxon>Brucella</taxon>
    </lineage>
</organism>
<name>A0A7L9MF15_BRUSS</name>
<proteinExistence type="predicted"/>
<dbReference type="Proteomes" id="UP000593625">
    <property type="component" value="Chromosome I"/>
</dbReference>
<dbReference type="Pfam" id="PF13450">
    <property type="entry name" value="NAD_binding_8"/>
    <property type="match status" value="1"/>
</dbReference>
<evidence type="ECO:0000313" key="1">
    <source>
        <dbReference type="EMBL" id="QOK64594.1"/>
    </source>
</evidence>
<dbReference type="InterPro" id="IPR036188">
    <property type="entry name" value="FAD/NAD-bd_sf"/>
</dbReference>
<dbReference type="SUPFAM" id="SSF51905">
    <property type="entry name" value="FAD/NAD(P)-binding domain"/>
    <property type="match status" value="1"/>
</dbReference>
<sequence length="80" mass="8656">MEKFDYIIIGAGSSGCALAKGLTENATNTVLLLEAAPMLTGSGSTRLLAWPSFFSRCIELELLYRAYGEAKRPQDVLASR</sequence>
<accession>A0A7L9MF15</accession>
<dbReference type="PROSITE" id="PS51257">
    <property type="entry name" value="PROKAR_LIPOPROTEIN"/>
    <property type="match status" value="1"/>
</dbReference>
<gene>
    <name evidence="1" type="ORF">HUZ30_07605</name>
</gene>
<protein>
    <submittedName>
        <fullName evidence="1">GMC family oxidoreductase N-terminal domain-containing protein</fullName>
    </submittedName>
</protein>
<evidence type="ECO:0000313" key="2">
    <source>
        <dbReference type="Proteomes" id="UP000593625"/>
    </source>
</evidence>
<reference evidence="1 2" key="1">
    <citation type="submission" date="2020-06" db="EMBL/GenBank/DDBJ databases">
        <title>New insights into brucella suis CRO type strains.</title>
        <authorList>
            <person name="Duvnjak S."/>
            <person name="Pavlinec Z."/>
            <person name="Vaser R."/>
            <person name="Sikic M."/>
            <person name="Kizanovic K."/>
            <person name="Spicic S."/>
        </authorList>
    </citation>
    <scope>NUCLEOTIDE SEQUENCE [LARGE SCALE GENOMIC DNA]</scope>
    <source>
        <strain evidence="1 2">CVI_72</strain>
    </source>
</reference>
<dbReference type="AlphaFoldDB" id="A0A7L9MF15"/>